<name>A0A1B9ADQ6_9BACI</name>
<evidence type="ECO:0000313" key="2">
    <source>
        <dbReference type="Proteomes" id="UP000092578"/>
    </source>
</evidence>
<comment type="caution">
    <text evidence="1">The sequence shown here is derived from an EMBL/GenBank/DDBJ whole genome shotgun (WGS) entry which is preliminary data.</text>
</comment>
<dbReference type="AlphaFoldDB" id="A0A1B9ADQ6"/>
<sequence>MIDPLSTTKRVALLLNDGIRTMKNMNKAATIRVTKIGRNEVNDPKDGNESHVYLDSPRFFLS</sequence>
<protein>
    <submittedName>
        <fullName evidence="1">Uncharacterized protein</fullName>
    </submittedName>
</protein>
<dbReference type="EMBL" id="MAYT01000030">
    <property type="protein sequence ID" value="OCA81976.1"/>
    <property type="molecule type" value="Genomic_DNA"/>
</dbReference>
<dbReference type="Proteomes" id="UP000092578">
    <property type="component" value="Unassembled WGS sequence"/>
</dbReference>
<keyword evidence="2" id="KW-1185">Reference proteome</keyword>
<evidence type="ECO:0000313" key="1">
    <source>
        <dbReference type="EMBL" id="OCA81976.1"/>
    </source>
</evidence>
<organism evidence="1 2">
    <name type="scientific">Pseudobacillus wudalianchiensis</name>
    <dbReference type="NCBI Taxonomy" id="1743143"/>
    <lineage>
        <taxon>Bacteria</taxon>
        <taxon>Bacillati</taxon>
        <taxon>Bacillota</taxon>
        <taxon>Bacilli</taxon>
        <taxon>Bacillales</taxon>
        <taxon>Bacillaceae</taxon>
        <taxon>Pseudobacillus</taxon>
    </lineage>
</organism>
<proteinExistence type="predicted"/>
<accession>A0A1B9ADQ6</accession>
<gene>
    <name evidence="1" type="ORF">A8F95_14790</name>
</gene>
<reference evidence="2" key="1">
    <citation type="submission" date="2016-05" db="EMBL/GenBank/DDBJ databases">
        <authorList>
            <person name="Liu B."/>
            <person name="Wang J."/>
            <person name="Zhu Y."/>
            <person name="Liu G."/>
            <person name="Chen Q."/>
            <person name="Chen Z."/>
            <person name="Lan J."/>
            <person name="Che J."/>
            <person name="Ge C."/>
            <person name="Shi H."/>
            <person name="Pan Z."/>
            <person name="Liu X."/>
        </authorList>
    </citation>
    <scope>NUCLEOTIDE SEQUENCE [LARGE SCALE GENOMIC DNA]</scope>
    <source>
        <strain evidence="2">FJAT-27215</strain>
    </source>
</reference>